<feature type="transmembrane region" description="Helical" evidence="1">
    <location>
        <begin position="111"/>
        <end position="129"/>
    </location>
</feature>
<keyword evidence="1" id="KW-1133">Transmembrane helix</keyword>
<keyword evidence="3" id="KW-1185">Reference proteome</keyword>
<dbReference type="KEGG" id="dae:Dtox_2984"/>
<evidence type="ECO:0008006" key="4">
    <source>
        <dbReference type="Google" id="ProtNLM"/>
    </source>
</evidence>
<dbReference type="eggNOG" id="COG3597">
    <property type="taxonomic scope" value="Bacteria"/>
</dbReference>
<keyword evidence="1" id="KW-0472">Membrane</keyword>
<dbReference type="RefSeq" id="WP_015758430.1">
    <property type="nucleotide sequence ID" value="NC_013216.1"/>
</dbReference>
<proteinExistence type="predicted"/>
<evidence type="ECO:0000256" key="1">
    <source>
        <dbReference type="SAM" id="Phobius"/>
    </source>
</evidence>
<protein>
    <recommendedName>
        <fullName evidence="4">GTPase domain-containing protein</fullName>
    </recommendedName>
</protein>
<gene>
    <name evidence="2" type="ordered locus">Dtox_2984</name>
</gene>
<reference evidence="2 3" key="1">
    <citation type="journal article" date="2009" name="Stand. Genomic Sci.">
        <title>Complete genome sequence of Desulfotomaculum acetoxidans type strain (5575).</title>
        <authorList>
            <person name="Spring S."/>
            <person name="Lapidus A."/>
            <person name="Schroder M."/>
            <person name="Gleim D."/>
            <person name="Sims D."/>
            <person name="Meincke L."/>
            <person name="Glavina Del Rio T."/>
            <person name="Tice H."/>
            <person name="Copeland A."/>
            <person name="Cheng J.F."/>
            <person name="Lucas S."/>
            <person name="Chen F."/>
            <person name="Nolan M."/>
            <person name="Bruce D."/>
            <person name="Goodwin L."/>
            <person name="Pitluck S."/>
            <person name="Ivanova N."/>
            <person name="Mavromatis K."/>
            <person name="Mikhailova N."/>
            <person name="Pati A."/>
            <person name="Chen A."/>
            <person name="Palaniappan K."/>
            <person name="Land M."/>
            <person name="Hauser L."/>
            <person name="Chang Y.J."/>
            <person name="Jeffries C.D."/>
            <person name="Chain P."/>
            <person name="Saunders E."/>
            <person name="Brettin T."/>
            <person name="Detter J.C."/>
            <person name="Goker M."/>
            <person name="Bristow J."/>
            <person name="Eisen J.A."/>
            <person name="Markowitz V."/>
            <person name="Hugenholtz P."/>
            <person name="Kyrpides N.C."/>
            <person name="Klenk H.P."/>
            <person name="Han C."/>
        </authorList>
    </citation>
    <scope>NUCLEOTIDE SEQUENCE [LARGE SCALE GENOMIC DNA]</scope>
    <source>
        <strain evidence="3">ATCC 49208 / DSM 771 / VKM B-1644</strain>
    </source>
</reference>
<dbReference type="AlphaFoldDB" id="C8W3F2"/>
<accession>C8W3F2</accession>
<name>C8W3F2_DESAS</name>
<dbReference type="STRING" id="485916.Dtox_2984"/>
<dbReference type="HOGENOM" id="CLU_1583834_0_0_9"/>
<keyword evidence="1" id="KW-0812">Transmembrane</keyword>
<sequence>MSKFEEVKEKLAREYAQLESSSCSEHESVDKIIMVTSALCAGIAVQPLPFADIAILTPLQAFMAMKIGKIKGFELSTWRSKEIIVELGGLTGMGFLAQQATISLYKLGLPFAGGFFTLPIAFAFTYAMGRVVSYYFDVRRAGEPLDRDIVCKIWNAALQEGKKLGKKR</sequence>
<dbReference type="EMBL" id="CP001720">
    <property type="protein sequence ID" value="ACV63738.1"/>
    <property type="molecule type" value="Genomic_DNA"/>
</dbReference>
<dbReference type="Proteomes" id="UP000002217">
    <property type="component" value="Chromosome"/>
</dbReference>
<organism evidence="2 3">
    <name type="scientific">Desulfofarcimen acetoxidans (strain ATCC 49208 / DSM 771 / KCTC 5769 / VKM B-1644 / 5575)</name>
    <name type="common">Desulfotomaculum acetoxidans</name>
    <dbReference type="NCBI Taxonomy" id="485916"/>
    <lineage>
        <taxon>Bacteria</taxon>
        <taxon>Bacillati</taxon>
        <taxon>Bacillota</taxon>
        <taxon>Clostridia</taxon>
        <taxon>Eubacteriales</taxon>
        <taxon>Peptococcaceae</taxon>
        <taxon>Desulfofarcimen</taxon>
    </lineage>
</organism>
<evidence type="ECO:0000313" key="3">
    <source>
        <dbReference type="Proteomes" id="UP000002217"/>
    </source>
</evidence>
<dbReference type="OrthoDB" id="9255830at2"/>
<evidence type="ECO:0000313" key="2">
    <source>
        <dbReference type="EMBL" id="ACV63738.1"/>
    </source>
</evidence>